<sequence length="278" mass="30779">MLGRIAIHLNHDSGCKRRLRAAIQLASDHKAELIGVYPGELAARYMHEDTVIPDEIYHVLRNQAAHERGEIQKLFTHETAAAGVTAHWRTPQGAPDEALAMHARYCDLLIMSKSDNRDTVAAIVPNLPESVVMAAGRPVLMIPAVGEVLPIGRRVLFCWDHRRESARAFMDASPILQSCSELVVLTVDPQPENLRKQDLRENDFADYCASLGYPKPREIFKESEGFGVGNIILNSATDHGSDLIIMGAYGHSRMRQWVMGGASRTLLSSMTVPILLSH</sequence>
<dbReference type="AlphaFoldDB" id="A0A1M5ZAC6"/>
<comment type="similarity">
    <text evidence="1">Belongs to the universal stress protein A family.</text>
</comment>
<dbReference type="Gene3D" id="3.40.50.12370">
    <property type="match status" value="1"/>
</dbReference>
<dbReference type="SUPFAM" id="SSF52402">
    <property type="entry name" value="Adenine nucleotide alpha hydrolases-like"/>
    <property type="match status" value="2"/>
</dbReference>
<gene>
    <name evidence="2" type="ORF">SAMN04488135_11377</name>
</gene>
<dbReference type="STRING" id="658167.SAMN04488135_11377"/>
<dbReference type="PANTHER" id="PTHR46268:SF15">
    <property type="entry name" value="UNIVERSAL STRESS PROTEIN HP_0031"/>
    <property type="match status" value="1"/>
</dbReference>
<dbReference type="RefSeq" id="WP_073106853.1">
    <property type="nucleotide sequence ID" value="NZ_FQXE01000013.1"/>
</dbReference>
<evidence type="ECO:0000313" key="3">
    <source>
        <dbReference type="Proteomes" id="UP000184226"/>
    </source>
</evidence>
<accession>A0A1M5ZAC6</accession>
<organism evidence="2 3">
    <name type="scientific">Pollutimonas bauzanensis</name>
    <dbReference type="NCBI Taxonomy" id="658167"/>
    <lineage>
        <taxon>Bacteria</taxon>
        <taxon>Pseudomonadati</taxon>
        <taxon>Pseudomonadota</taxon>
        <taxon>Betaproteobacteria</taxon>
        <taxon>Burkholderiales</taxon>
        <taxon>Alcaligenaceae</taxon>
        <taxon>Pollutimonas</taxon>
    </lineage>
</organism>
<reference evidence="2 3" key="1">
    <citation type="submission" date="2016-11" db="EMBL/GenBank/DDBJ databases">
        <authorList>
            <person name="Jaros S."/>
            <person name="Januszkiewicz K."/>
            <person name="Wedrychowicz H."/>
        </authorList>
    </citation>
    <scope>NUCLEOTIDE SEQUENCE [LARGE SCALE GENOMIC DNA]</scope>
    <source>
        <strain evidence="2 3">CGMCC 1.10190</strain>
    </source>
</reference>
<dbReference type="EMBL" id="FQXE01000013">
    <property type="protein sequence ID" value="SHI21088.1"/>
    <property type="molecule type" value="Genomic_DNA"/>
</dbReference>
<dbReference type="Proteomes" id="UP000184226">
    <property type="component" value="Unassembled WGS sequence"/>
</dbReference>
<dbReference type="CDD" id="cd00293">
    <property type="entry name" value="USP-like"/>
    <property type="match status" value="1"/>
</dbReference>
<evidence type="ECO:0000313" key="2">
    <source>
        <dbReference type="EMBL" id="SHI21088.1"/>
    </source>
</evidence>
<keyword evidence="3" id="KW-1185">Reference proteome</keyword>
<evidence type="ECO:0000256" key="1">
    <source>
        <dbReference type="ARBA" id="ARBA00008791"/>
    </source>
</evidence>
<proteinExistence type="inferred from homology"/>
<name>A0A1M5ZAC6_9BURK</name>
<protein>
    <submittedName>
        <fullName evidence="2">Nucleotide-binding universal stress protein, UspA family</fullName>
    </submittedName>
</protein>
<dbReference type="PANTHER" id="PTHR46268">
    <property type="entry name" value="STRESS RESPONSE PROTEIN NHAX"/>
    <property type="match status" value="1"/>
</dbReference>